<dbReference type="SUPFAM" id="SSF48264">
    <property type="entry name" value="Cytochrome P450"/>
    <property type="match status" value="1"/>
</dbReference>
<evidence type="ECO:0000313" key="14">
    <source>
        <dbReference type="EMBL" id="QKX57661.1"/>
    </source>
</evidence>
<dbReference type="InterPro" id="IPR002401">
    <property type="entry name" value="Cyt_P450_E_grp-I"/>
</dbReference>
<dbReference type="OrthoDB" id="3945418at2759"/>
<evidence type="ECO:0000256" key="4">
    <source>
        <dbReference type="ARBA" id="ARBA00022617"/>
    </source>
</evidence>
<dbReference type="GO" id="GO:0016705">
    <property type="term" value="F:oxidoreductase activity, acting on paired donors, with incorporation or reduction of molecular oxygen"/>
    <property type="evidence" value="ECO:0007669"/>
    <property type="project" value="InterPro"/>
</dbReference>
<dbReference type="Gene3D" id="1.10.630.10">
    <property type="entry name" value="Cytochrome P450"/>
    <property type="match status" value="1"/>
</dbReference>
<dbReference type="CDD" id="cd11062">
    <property type="entry name" value="CYP58-like"/>
    <property type="match status" value="1"/>
</dbReference>
<keyword evidence="6 12" id="KW-0479">Metal-binding</keyword>
<dbReference type="PRINTS" id="PR00463">
    <property type="entry name" value="EP450I"/>
</dbReference>
<comment type="subcellular location">
    <subcellularLocation>
        <location evidence="2">Membrane</location>
        <topology evidence="2">Single-pass membrane protein</topology>
    </subcellularLocation>
</comment>
<keyword evidence="15" id="KW-1185">Reference proteome</keyword>
<evidence type="ECO:0008006" key="16">
    <source>
        <dbReference type="Google" id="ProtNLM"/>
    </source>
</evidence>
<reference evidence="15" key="1">
    <citation type="submission" date="2020-06" db="EMBL/GenBank/DDBJ databases">
        <title>A chromosome-scale genome assembly of Talaromyces rugulosus W13939.</title>
        <authorList>
            <person name="Wang B."/>
            <person name="Guo L."/>
            <person name="Ye K."/>
            <person name="Wang L."/>
        </authorList>
    </citation>
    <scope>NUCLEOTIDE SEQUENCE [LARGE SCALE GENOMIC DNA]</scope>
    <source>
        <strain evidence="15">W13939</strain>
    </source>
</reference>
<gene>
    <name evidence="14" type="ORF">TRUGW13939_04779</name>
</gene>
<evidence type="ECO:0000256" key="10">
    <source>
        <dbReference type="ARBA" id="ARBA00023033"/>
    </source>
</evidence>
<comment type="similarity">
    <text evidence="3">Belongs to the cytochrome P450 family.</text>
</comment>
<dbReference type="GO" id="GO:0005506">
    <property type="term" value="F:iron ion binding"/>
    <property type="evidence" value="ECO:0007669"/>
    <property type="project" value="InterPro"/>
</dbReference>
<dbReference type="PRINTS" id="PR00385">
    <property type="entry name" value="P450"/>
</dbReference>
<dbReference type="KEGG" id="trg:TRUGW13939_04779"/>
<evidence type="ECO:0000256" key="12">
    <source>
        <dbReference type="PIRSR" id="PIRSR602401-1"/>
    </source>
</evidence>
<name>A0A7H8QVX0_TALRU</name>
<comment type="cofactor">
    <cofactor evidence="1 12">
        <name>heme</name>
        <dbReference type="ChEBI" id="CHEBI:30413"/>
    </cofactor>
</comment>
<evidence type="ECO:0000256" key="11">
    <source>
        <dbReference type="ARBA" id="ARBA00023136"/>
    </source>
</evidence>
<keyword evidence="4 12" id="KW-0349">Heme</keyword>
<sequence>MSNFYYLCFAVWIYGFSVFGLIVYRLWLSPLAKFPGPKLAAATAWYEFYFDAICHGKYTFVIARMHKEYGPIVRISPWELHVDDPSFYEVLYSRDSPRNKYKFYANMFGNERATIAVLDHAHHRLLRSNMNPYFSMARVRQLEPEIRYLANKLCDRLKAFRGTGVPINTQHAYSCFATDIISDYTMGVGFNFLDTPDFSPQWSETLSGIAKSSAFFKPFPWLLTILQLLPNDFVGRLNPGMQLMFKFQQRCRQLINSVIENQNNDKEEKIKFSHPTFFHEVLSSNLSEEEKSAERLAQEIQVVIGAGGETVAKALSWITYYLLENPQSLEKLKNELNKMDPDQEASLASLEQMPYLTSVMLEGLRLSYGVSTRLARIAPDRTLQFNEWTIPAQTPVSMTSVFMHHNETVFPDSYNFIPERWVDLEHRKYLEKYMVAFTKGSRQCIGINLARAEMLLAISKVFRELTFELYETNREDVTLAHELFLPFPKHSSKGVRVLVL</sequence>
<keyword evidence="10" id="KW-0503">Monooxygenase</keyword>
<keyword evidence="9 12" id="KW-0408">Iron</keyword>
<dbReference type="Proteomes" id="UP000509510">
    <property type="component" value="Chromosome II"/>
</dbReference>
<keyword evidence="11 13" id="KW-0472">Membrane</keyword>
<evidence type="ECO:0000256" key="7">
    <source>
        <dbReference type="ARBA" id="ARBA00022989"/>
    </source>
</evidence>
<feature type="binding site" description="axial binding residue" evidence="12">
    <location>
        <position position="444"/>
    </location>
    <ligand>
        <name>heme</name>
        <dbReference type="ChEBI" id="CHEBI:30413"/>
    </ligand>
    <ligandPart>
        <name>Fe</name>
        <dbReference type="ChEBI" id="CHEBI:18248"/>
    </ligandPart>
</feature>
<dbReference type="PANTHER" id="PTHR24305:SF157">
    <property type="entry name" value="N-ACETYLTRYPTOPHAN 6-HYDROXYLASE IVOC-RELATED"/>
    <property type="match status" value="1"/>
</dbReference>
<feature type="transmembrane region" description="Helical" evidence="13">
    <location>
        <begin position="7"/>
        <end position="27"/>
    </location>
</feature>
<dbReference type="GO" id="GO:0020037">
    <property type="term" value="F:heme binding"/>
    <property type="evidence" value="ECO:0007669"/>
    <property type="project" value="InterPro"/>
</dbReference>
<evidence type="ECO:0000313" key="15">
    <source>
        <dbReference type="Proteomes" id="UP000509510"/>
    </source>
</evidence>
<dbReference type="FunFam" id="1.10.630.10:FF:000069">
    <property type="entry name" value="Cytochrome P450, putative (Eurofung)"/>
    <property type="match status" value="1"/>
</dbReference>
<dbReference type="AlphaFoldDB" id="A0A7H8QVX0"/>
<dbReference type="InterPro" id="IPR050121">
    <property type="entry name" value="Cytochrome_P450_monoxygenase"/>
</dbReference>
<proteinExistence type="inferred from homology"/>
<dbReference type="GeneID" id="55992279"/>
<dbReference type="RefSeq" id="XP_035343839.1">
    <property type="nucleotide sequence ID" value="XM_035487946.1"/>
</dbReference>
<dbReference type="GO" id="GO:0004497">
    <property type="term" value="F:monooxygenase activity"/>
    <property type="evidence" value="ECO:0007669"/>
    <property type="project" value="UniProtKB-KW"/>
</dbReference>
<dbReference type="GO" id="GO:0016020">
    <property type="term" value="C:membrane"/>
    <property type="evidence" value="ECO:0007669"/>
    <property type="project" value="UniProtKB-SubCell"/>
</dbReference>
<protein>
    <recommendedName>
        <fullName evidence="16">Cytochrome P450</fullName>
    </recommendedName>
</protein>
<dbReference type="InterPro" id="IPR001128">
    <property type="entry name" value="Cyt_P450"/>
</dbReference>
<dbReference type="EMBL" id="CP055899">
    <property type="protein sequence ID" value="QKX57661.1"/>
    <property type="molecule type" value="Genomic_DNA"/>
</dbReference>
<dbReference type="Pfam" id="PF00067">
    <property type="entry name" value="p450"/>
    <property type="match status" value="1"/>
</dbReference>
<keyword evidence="8" id="KW-0560">Oxidoreductase</keyword>
<accession>A0A7H8QVX0</accession>
<keyword evidence="7 13" id="KW-1133">Transmembrane helix</keyword>
<dbReference type="PANTHER" id="PTHR24305">
    <property type="entry name" value="CYTOCHROME P450"/>
    <property type="match status" value="1"/>
</dbReference>
<evidence type="ECO:0000256" key="9">
    <source>
        <dbReference type="ARBA" id="ARBA00023004"/>
    </source>
</evidence>
<evidence type="ECO:0000256" key="6">
    <source>
        <dbReference type="ARBA" id="ARBA00022723"/>
    </source>
</evidence>
<evidence type="ECO:0000256" key="2">
    <source>
        <dbReference type="ARBA" id="ARBA00004167"/>
    </source>
</evidence>
<keyword evidence="5 13" id="KW-0812">Transmembrane</keyword>
<dbReference type="InterPro" id="IPR036396">
    <property type="entry name" value="Cyt_P450_sf"/>
</dbReference>
<evidence type="ECO:0000256" key="5">
    <source>
        <dbReference type="ARBA" id="ARBA00022692"/>
    </source>
</evidence>
<organism evidence="14 15">
    <name type="scientific">Talaromyces rugulosus</name>
    <name type="common">Penicillium rugulosum</name>
    <dbReference type="NCBI Taxonomy" id="121627"/>
    <lineage>
        <taxon>Eukaryota</taxon>
        <taxon>Fungi</taxon>
        <taxon>Dikarya</taxon>
        <taxon>Ascomycota</taxon>
        <taxon>Pezizomycotina</taxon>
        <taxon>Eurotiomycetes</taxon>
        <taxon>Eurotiomycetidae</taxon>
        <taxon>Eurotiales</taxon>
        <taxon>Trichocomaceae</taxon>
        <taxon>Talaromyces</taxon>
        <taxon>Talaromyces sect. Islandici</taxon>
    </lineage>
</organism>
<evidence type="ECO:0000256" key="13">
    <source>
        <dbReference type="SAM" id="Phobius"/>
    </source>
</evidence>
<evidence type="ECO:0000256" key="1">
    <source>
        <dbReference type="ARBA" id="ARBA00001971"/>
    </source>
</evidence>
<evidence type="ECO:0000256" key="3">
    <source>
        <dbReference type="ARBA" id="ARBA00010617"/>
    </source>
</evidence>
<evidence type="ECO:0000256" key="8">
    <source>
        <dbReference type="ARBA" id="ARBA00023002"/>
    </source>
</evidence>